<dbReference type="SMART" id="SM00091">
    <property type="entry name" value="PAS"/>
    <property type="match status" value="1"/>
</dbReference>
<evidence type="ECO:0000259" key="1">
    <source>
        <dbReference type="SMART" id="SM00091"/>
    </source>
</evidence>
<dbReference type="InterPro" id="IPR035965">
    <property type="entry name" value="PAS-like_dom_sf"/>
</dbReference>
<dbReference type="Proteomes" id="UP000274350">
    <property type="component" value="Chromosome"/>
</dbReference>
<feature type="domain" description="PAS" evidence="1">
    <location>
        <begin position="75"/>
        <end position="140"/>
    </location>
</feature>
<evidence type="ECO:0000313" key="3">
    <source>
        <dbReference type="Proteomes" id="UP000274350"/>
    </source>
</evidence>
<dbReference type="EMBL" id="CP051152">
    <property type="protein sequence ID" value="QJQ04892.1"/>
    <property type="molecule type" value="Genomic_DNA"/>
</dbReference>
<evidence type="ECO:0000313" key="2">
    <source>
        <dbReference type="EMBL" id="QJQ04892.1"/>
    </source>
</evidence>
<dbReference type="SUPFAM" id="SSF55785">
    <property type="entry name" value="PYP-like sensor domain (PAS domain)"/>
    <property type="match status" value="1"/>
</dbReference>
<name>A0A6M4A0M8_9BURK</name>
<gene>
    <name evidence="2" type="ORF">EJG51_002410</name>
</gene>
<dbReference type="Pfam" id="PF00989">
    <property type="entry name" value="PAS"/>
    <property type="match status" value="1"/>
</dbReference>
<accession>A0A6M4A0M8</accession>
<proteinExistence type="predicted"/>
<keyword evidence="3" id="KW-1185">Reference proteome</keyword>
<dbReference type="CDD" id="cd00130">
    <property type="entry name" value="PAS"/>
    <property type="match status" value="1"/>
</dbReference>
<dbReference type="GO" id="GO:0006355">
    <property type="term" value="P:regulation of DNA-templated transcription"/>
    <property type="evidence" value="ECO:0007669"/>
    <property type="project" value="InterPro"/>
</dbReference>
<reference evidence="2 3" key="1">
    <citation type="journal article" date="2019" name="Int. J. Syst. Evol. Microbiol.">
        <title>Undibacterium piscinae sp. nov., isolated from Korean shiner intestine.</title>
        <authorList>
            <person name="Lee S.Y."/>
            <person name="Kang W."/>
            <person name="Kim P.S."/>
            <person name="Kim H.S."/>
            <person name="Sung H."/>
            <person name="Shin N.R."/>
            <person name="Whon T.W."/>
            <person name="Yun J.H."/>
            <person name="Lee J.Y."/>
            <person name="Lee J.Y."/>
            <person name="Jung M.J."/>
            <person name="Jeong Y.S."/>
            <person name="Tak E.J."/>
            <person name="Han J.E."/>
            <person name="Hyun D.W."/>
            <person name="Kang M.S."/>
            <person name="Lee K.E."/>
            <person name="Lee B.H."/>
            <person name="Bae J.W."/>
        </authorList>
    </citation>
    <scope>NUCLEOTIDE SEQUENCE [LARGE SCALE GENOMIC DNA]</scope>
    <source>
        <strain evidence="2 3">S11R28</strain>
    </source>
</reference>
<dbReference type="AlphaFoldDB" id="A0A6M4A0M8"/>
<organism evidence="2 3">
    <name type="scientific">Undibacterium piscinae</name>
    <dbReference type="NCBI Taxonomy" id="2495591"/>
    <lineage>
        <taxon>Bacteria</taxon>
        <taxon>Pseudomonadati</taxon>
        <taxon>Pseudomonadota</taxon>
        <taxon>Betaproteobacteria</taxon>
        <taxon>Burkholderiales</taxon>
        <taxon>Oxalobacteraceae</taxon>
        <taxon>Undibacterium</taxon>
    </lineage>
</organism>
<sequence length="163" mass="18349">MLFGISAAASMLFRLIWLPLRRWLGNIDRMRAFESGLDMGATHTTKLEVDDAPLEIRRTFEVLNRAASSLQIQRERAAVTLNAIADGVITTDNSGVIVFANPVAVRIFAQPDAALLGSNIRAIFPYQFDEHSQHQAITPWDGQRIEWEWPGIMRRSSWTPTCP</sequence>
<protein>
    <submittedName>
        <fullName evidence="2">PAS domain-containing protein</fullName>
    </submittedName>
</protein>
<dbReference type="KEGG" id="upi:EJG51_002410"/>
<dbReference type="Gene3D" id="3.30.450.20">
    <property type="entry name" value="PAS domain"/>
    <property type="match status" value="1"/>
</dbReference>
<dbReference type="InterPro" id="IPR013767">
    <property type="entry name" value="PAS_fold"/>
</dbReference>
<dbReference type="InterPro" id="IPR000014">
    <property type="entry name" value="PAS"/>
</dbReference>